<dbReference type="CDD" id="cd00140">
    <property type="entry name" value="beta_clamp"/>
    <property type="match status" value="1"/>
</dbReference>
<evidence type="ECO:0000256" key="3">
    <source>
        <dbReference type="ARBA" id="ARBA00022490"/>
    </source>
</evidence>
<gene>
    <name evidence="12" type="ORF">MNBD_UNCLBAC01-534</name>
</gene>
<keyword evidence="4 12" id="KW-0808">Transferase</keyword>
<evidence type="ECO:0000259" key="10">
    <source>
        <dbReference type="Pfam" id="PF02767"/>
    </source>
</evidence>
<dbReference type="InterPro" id="IPR022635">
    <property type="entry name" value="DNA_polIII_beta_C"/>
</dbReference>
<dbReference type="GO" id="GO:0005737">
    <property type="term" value="C:cytoplasm"/>
    <property type="evidence" value="ECO:0007669"/>
    <property type="project" value="UniProtKB-SubCell"/>
</dbReference>
<dbReference type="PANTHER" id="PTHR30478">
    <property type="entry name" value="DNA POLYMERASE III SUBUNIT BETA"/>
    <property type="match status" value="1"/>
</dbReference>
<accession>A0A3B1D9N7</accession>
<evidence type="ECO:0000259" key="11">
    <source>
        <dbReference type="Pfam" id="PF02768"/>
    </source>
</evidence>
<dbReference type="SMART" id="SM00480">
    <property type="entry name" value="POL3Bc"/>
    <property type="match status" value="1"/>
</dbReference>
<sequence length="362" mass="40619">MIINISKDSLSSAIQKVQNVISTKATLPILSNIYIETKGDLLKLNATDLDIGISCGLPVETVEEGGITIPAKRFSDIVRELPCGQVSIHAKKNNQIDISMDACRFKLHGLPAEEFPKFPEFKDNEVIQMEQAALKEMLRLTSFAVSHEESRYVLNGVLFEIEDDQIRLVATDGRRLAKIEQKLSPAVKTEASVIIPSKAISEINRNLKEEGTVSIIIGSNQVLFNIDGVLIATRIIEGEFPNYNQVIPPEAQNKIKVNTQDFLSAIRRANLLTTQDFQVIKFEVFKDKLVISKSTPDVGESREEVTIQYGGSEFIVGFNPQFLIDFLKNVEDEFIDMELLGPDKPCVVRIKEYFYLTLPMRL</sequence>
<feature type="domain" description="DNA polymerase III beta sliding clamp central" evidence="10">
    <location>
        <begin position="129"/>
        <end position="242"/>
    </location>
</feature>
<evidence type="ECO:0000256" key="2">
    <source>
        <dbReference type="ARBA" id="ARBA00010752"/>
    </source>
</evidence>
<keyword evidence="6" id="KW-0235">DNA replication</keyword>
<dbReference type="PANTHER" id="PTHR30478:SF0">
    <property type="entry name" value="BETA SLIDING CLAMP"/>
    <property type="match status" value="1"/>
</dbReference>
<dbReference type="Pfam" id="PF02767">
    <property type="entry name" value="DNA_pol3_beta_2"/>
    <property type="match status" value="1"/>
</dbReference>
<reference evidence="12" key="1">
    <citation type="submission" date="2018-06" db="EMBL/GenBank/DDBJ databases">
        <authorList>
            <person name="Zhirakovskaya E."/>
        </authorList>
    </citation>
    <scope>NUCLEOTIDE SEQUENCE</scope>
</reference>
<keyword evidence="5 12" id="KW-0548">Nucleotidyltransferase</keyword>
<comment type="similarity">
    <text evidence="2">Belongs to the beta sliding clamp family.</text>
</comment>
<dbReference type="InterPro" id="IPR046938">
    <property type="entry name" value="DNA_clamp_sf"/>
</dbReference>
<dbReference type="Pfam" id="PF00712">
    <property type="entry name" value="DNA_pol3_beta"/>
    <property type="match status" value="1"/>
</dbReference>
<evidence type="ECO:0000256" key="1">
    <source>
        <dbReference type="ARBA" id="ARBA00004496"/>
    </source>
</evidence>
<dbReference type="AlphaFoldDB" id="A0A3B1D9N7"/>
<dbReference type="GO" id="GO:0003887">
    <property type="term" value="F:DNA-directed DNA polymerase activity"/>
    <property type="evidence" value="ECO:0007669"/>
    <property type="project" value="UniProtKB-KW"/>
</dbReference>
<dbReference type="InterPro" id="IPR022637">
    <property type="entry name" value="DNA_polIII_beta_cen"/>
</dbReference>
<feature type="domain" description="DNA polymerase III beta sliding clamp N-terminal" evidence="9">
    <location>
        <begin position="1"/>
        <end position="118"/>
    </location>
</feature>
<dbReference type="GO" id="GO:0009360">
    <property type="term" value="C:DNA polymerase III complex"/>
    <property type="evidence" value="ECO:0007669"/>
    <property type="project" value="InterPro"/>
</dbReference>
<evidence type="ECO:0000313" key="12">
    <source>
        <dbReference type="EMBL" id="VAX37472.1"/>
    </source>
</evidence>
<organism evidence="12">
    <name type="scientific">hydrothermal vent metagenome</name>
    <dbReference type="NCBI Taxonomy" id="652676"/>
    <lineage>
        <taxon>unclassified sequences</taxon>
        <taxon>metagenomes</taxon>
        <taxon>ecological metagenomes</taxon>
    </lineage>
</organism>
<dbReference type="InterPro" id="IPR022634">
    <property type="entry name" value="DNA_polIII_beta_N"/>
</dbReference>
<evidence type="ECO:0000256" key="8">
    <source>
        <dbReference type="ARBA" id="ARBA00023125"/>
    </source>
</evidence>
<comment type="subcellular location">
    <subcellularLocation>
        <location evidence="1">Cytoplasm</location>
    </subcellularLocation>
</comment>
<evidence type="ECO:0000256" key="4">
    <source>
        <dbReference type="ARBA" id="ARBA00022679"/>
    </source>
</evidence>
<dbReference type="Gene3D" id="3.70.10.10">
    <property type="match status" value="1"/>
</dbReference>
<evidence type="ECO:0000259" key="9">
    <source>
        <dbReference type="Pfam" id="PF00712"/>
    </source>
</evidence>
<dbReference type="GO" id="GO:0003677">
    <property type="term" value="F:DNA binding"/>
    <property type="evidence" value="ECO:0007669"/>
    <property type="project" value="UniProtKB-KW"/>
</dbReference>
<name>A0A3B1D9N7_9ZZZZ</name>
<dbReference type="GO" id="GO:0006271">
    <property type="term" value="P:DNA strand elongation involved in DNA replication"/>
    <property type="evidence" value="ECO:0007669"/>
    <property type="project" value="TreeGrafter"/>
</dbReference>
<evidence type="ECO:0000256" key="6">
    <source>
        <dbReference type="ARBA" id="ARBA00022705"/>
    </source>
</evidence>
<keyword evidence="7" id="KW-0239">DNA-directed DNA polymerase</keyword>
<dbReference type="SUPFAM" id="SSF55979">
    <property type="entry name" value="DNA clamp"/>
    <property type="match status" value="3"/>
</dbReference>
<feature type="domain" description="DNA polymerase III beta sliding clamp C-terminal" evidence="11">
    <location>
        <begin position="245"/>
        <end position="353"/>
    </location>
</feature>
<evidence type="ECO:0000256" key="7">
    <source>
        <dbReference type="ARBA" id="ARBA00022932"/>
    </source>
</evidence>
<dbReference type="Pfam" id="PF02768">
    <property type="entry name" value="DNA_pol3_beta_3"/>
    <property type="match status" value="1"/>
</dbReference>
<protein>
    <submittedName>
        <fullName evidence="12">DNA polymerase III beta subunit</fullName>
        <ecNumber evidence="12">2.7.7.7</ecNumber>
    </submittedName>
</protein>
<dbReference type="Gene3D" id="3.10.150.10">
    <property type="entry name" value="DNA Polymerase III, subunit A, domain 2"/>
    <property type="match status" value="1"/>
</dbReference>
<keyword evidence="3" id="KW-0963">Cytoplasm</keyword>
<dbReference type="EMBL" id="UOGJ01000129">
    <property type="protein sequence ID" value="VAX37472.1"/>
    <property type="molecule type" value="Genomic_DNA"/>
</dbReference>
<proteinExistence type="inferred from homology"/>
<dbReference type="PIRSF" id="PIRSF000804">
    <property type="entry name" value="DNA_pol_III_b"/>
    <property type="match status" value="1"/>
</dbReference>
<dbReference type="GO" id="GO:0008408">
    <property type="term" value="F:3'-5' exonuclease activity"/>
    <property type="evidence" value="ECO:0007669"/>
    <property type="project" value="InterPro"/>
</dbReference>
<dbReference type="EC" id="2.7.7.7" evidence="12"/>
<dbReference type="InterPro" id="IPR001001">
    <property type="entry name" value="DNA_polIII_beta"/>
</dbReference>
<dbReference type="NCBIfam" id="TIGR00663">
    <property type="entry name" value="dnan"/>
    <property type="match status" value="1"/>
</dbReference>
<keyword evidence="8" id="KW-0238">DNA-binding</keyword>
<evidence type="ECO:0000256" key="5">
    <source>
        <dbReference type="ARBA" id="ARBA00022695"/>
    </source>
</evidence>